<feature type="binding site" evidence="12">
    <location>
        <position position="28"/>
    </location>
    <ligand>
        <name>Mg(2+)</name>
        <dbReference type="ChEBI" id="CHEBI:18420"/>
    </ligand>
</feature>
<feature type="binding site" evidence="12">
    <location>
        <position position="121"/>
    </location>
    <ligand>
        <name>Mg(2+)</name>
        <dbReference type="ChEBI" id="CHEBI:18420"/>
    </ligand>
</feature>
<comment type="catalytic activity">
    <reaction evidence="1 11">
        <text>3-deoxy-alpha-D-manno-2-octulosonate-8-phosphate + H2O = 3-deoxy-alpha-D-manno-oct-2-ulosonate + phosphate</text>
        <dbReference type="Rhea" id="RHEA:11500"/>
        <dbReference type="ChEBI" id="CHEBI:15377"/>
        <dbReference type="ChEBI" id="CHEBI:43474"/>
        <dbReference type="ChEBI" id="CHEBI:85985"/>
        <dbReference type="ChEBI" id="CHEBI:85986"/>
        <dbReference type="EC" id="3.1.3.45"/>
    </reaction>
</comment>
<dbReference type="AlphaFoldDB" id="A0A2S2E5T0"/>
<evidence type="ECO:0000313" key="14">
    <source>
        <dbReference type="Proteomes" id="UP000245728"/>
    </source>
</evidence>
<dbReference type="NCBIfam" id="TIGR01670">
    <property type="entry name" value="KdsC-phosphatas"/>
    <property type="match status" value="1"/>
</dbReference>
<feature type="binding site" evidence="12">
    <location>
        <position position="30"/>
    </location>
    <ligand>
        <name>substrate</name>
    </ligand>
</feature>
<dbReference type="SUPFAM" id="SSF56784">
    <property type="entry name" value="HAD-like"/>
    <property type="match status" value="1"/>
</dbReference>
<dbReference type="Pfam" id="PF08282">
    <property type="entry name" value="Hydrolase_3"/>
    <property type="match status" value="1"/>
</dbReference>
<dbReference type="NCBIfam" id="NF007019">
    <property type="entry name" value="PRK09484.1"/>
    <property type="match status" value="1"/>
</dbReference>
<dbReference type="InterPro" id="IPR023214">
    <property type="entry name" value="HAD_sf"/>
</dbReference>
<gene>
    <name evidence="13" type="primary">kdsC</name>
    <name evidence="13" type="ORF">HMF8227_02507</name>
</gene>
<dbReference type="PANTHER" id="PTHR21485">
    <property type="entry name" value="HAD SUPERFAMILY MEMBERS CMAS AND KDSC"/>
    <property type="match status" value="1"/>
</dbReference>
<proteinExistence type="inferred from homology"/>
<accession>A0A2S2E5T0</accession>
<dbReference type="SFLD" id="SFLDG01138">
    <property type="entry name" value="C1.6.2:_Deoxy-d-mannose-octulo"/>
    <property type="match status" value="1"/>
</dbReference>
<dbReference type="FunFam" id="3.40.50.1000:FF:000029">
    <property type="entry name" value="3-deoxy-D-manno-octulosonate 8-phosphate phosphatase KdsC"/>
    <property type="match status" value="1"/>
</dbReference>
<dbReference type="InterPro" id="IPR050793">
    <property type="entry name" value="CMP-NeuNAc_synthase"/>
</dbReference>
<comment type="cofactor">
    <cofactor evidence="2 11 12">
        <name>Mg(2+)</name>
        <dbReference type="ChEBI" id="CHEBI:18420"/>
    </cofactor>
</comment>
<dbReference type="EMBL" id="CP029347">
    <property type="protein sequence ID" value="AWL12959.1"/>
    <property type="molecule type" value="Genomic_DNA"/>
</dbReference>
<keyword evidence="11" id="KW-0448">Lipopolysaccharide biosynthesis</keyword>
<dbReference type="PIRSF" id="PIRSF006118">
    <property type="entry name" value="KDO8-P_Ptase"/>
    <property type="match status" value="1"/>
</dbReference>
<dbReference type="EC" id="3.1.3.45" evidence="5 11"/>
<evidence type="ECO:0000256" key="8">
    <source>
        <dbReference type="ARBA" id="ARBA00022801"/>
    </source>
</evidence>
<evidence type="ECO:0000256" key="12">
    <source>
        <dbReference type="PIRSR" id="PIRSR006118-2"/>
    </source>
</evidence>
<evidence type="ECO:0000256" key="3">
    <source>
        <dbReference type="ARBA" id="ARBA00005893"/>
    </source>
</evidence>
<dbReference type="Gene3D" id="3.40.50.1000">
    <property type="entry name" value="HAD superfamily/HAD-like"/>
    <property type="match status" value="1"/>
</dbReference>
<dbReference type="Proteomes" id="UP000245728">
    <property type="component" value="Chromosome"/>
</dbReference>
<evidence type="ECO:0000256" key="9">
    <source>
        <dbReference type="ARBA" id="ARBA00022842"/>
    </source>
</evidence>
<reference evidence="13 14" key="1">
    <citation type="submission" date="2018-05" db="EMBL/GenBank/DDBJ databases">
        <title>Salinimonas sp. HMF8227 Genome sequencing and assembly.</title>
        <authorList>
            <person name="Kang H."/>
            <person name="Kang J."/>
            <person name="Cha I."/>
            <person name="Kim H."/>
            <person name="Joh K."/>
        </authorList>
    </citation>
    <scope>NUCLEOTIDE SEQUENCE [LARGE SCALE GENOMIC DNA]</scope>
    <source>
        <strain evidence="13 14">HMF8227</strain>
    </source>
</reference>
<keyword evidence="14" id="KW-1185">Reference proteome</keyword>
<sequence>MAVIQTPYQSIESQLLEQCRHLRLLAFDVDGIFSDGRIYLGNNGEELKSFHTLDGYGIKSLLKQGLVVAVITGRRSGLVQQRMQSLGVEHIIQGEENKGAALRELITNLDLQPEQVASMGDDMPDLPMFELSGLSFSVPGAHPLVQQQADYITLRQGGYGAVREICDLVLQALGQLHQIQGSSV</sequence>
<evidence type="ECO:0000256" key="7">
    <source>
        <dbReference type="ARBA" id="ARBA00022723"/>
    </source>
</evidence>
<dbReference type="GO" id="GO:0008781">
    <property type="term" value="F:N-acylneuraminate cytidylyltransferase activity"/>
    <property type="evidence" value="ECO:0007669"/>
    <property type="project" value="TreeGrafter"/>
</dbReference>
<dbReference type="OrthoDB" id="9805604at2"/>
<dbReference type="InterPro" id="IPR036412">
    <property type="entry name" value="HAD-like_sf"/>
</dbReference>
<evidence type="ECO:0000256" key="4">
    <source>
        <dbReference type="ARBA" id="ARBA00011881"/>
    </source>
</evidence>
<evidence type="ECO:0000256" key="6">
    <source>
        <dbReference type="ARBA" id="ARBA00020092"/>
    </source>
</evidence>
<evidence type="ECO:0000256" key="10">
    <source>
        <dbReference type="ARBA" id="ARBA00031051"/>
    </source>
</evidence>
<keyword evidence="8 11" id="KW-0378">Hydrolase</keyword>
<keyword evidence="7 11" id="KW-0479">Metal-binding</keyword>
<keyword evidence="9 11" id="KW-0460">Magnesium</keyword>
<comment type="subunit">
    <text evidence="4 11">Homotetramer.</text>
</comment>
<organism evidence="13 14">
    <name type="scientific">Saliniradius amylolyticus</name>
    <dbReference type="NCBI Taxonomy" id="2183582"/>
    <lineage>
        <taxon>Bacteria</taxon>
        <taxon>Pseudomonadati</taxon>
        <taxon>Pseudomonadota</taxon>
        <taxon>Gammaproteobacteria</taxon>
        <taxon>Alteromonadales</taxon>
        <taxon>Alteromonadaceae</taxon>
        <taxon>Saliniradius</taxon>
    </lineage>
</organism>
<comment type="similarity">
    <text evidence="3 11">Belongs to the KdsC family.</text>
</comment>
<dbReference type="PANTHER" id="PTHR21485:SF3">
    <property type="entry name" value="N-ACYLNEURAMINATE CYTIDYLYLTRANSFERASE"/>
    <property type="match status" value="1"/>
</dbReference>
<dbReference type="InterPro" id="IPR010023">
    <property type="entry name" value="KdsC_fam"/>
</dbReference>
<evidence type="ECO:0000256" key="5">
    <source>
        <dbReference type="ARBA" id="ARBA00013066"/>
    </source>
</evidence>
<evidence type="ECO:0000256" key="11">
    <source>
        <dbReference type="PIRNR" id="PIRNR006118"/>
    </source>
</evidence>
<name>A0A2S2E5T0_9ALTE</name>
<dbReference type="RefSeq" id="WP_109340485.1">
    <property type="nucleotide sequence ID" value="NZ_CP029347.1"/>
</dbReference>
<dbReference type="KEGG" id="salh:HMF8227_02507"/>
<evidence type="ECO:0000256" key="2">
    <source>
        <dbReference type="ARBA" id="ARBA00001946"/>
    </source>
</evidence>
<dbReference type="CDD" id="cd01630">
    <property type="entry name" value="HAD_KDO-like"/>
    <property type="match status" value="1"/>
</dbReference>
<comment type="function">
    <text evidence="11">Catalyzes the hydrolysis of 3-deoxy-D-manno-octulosonate 8-phosphate (KDO 8-P) to 3-deoxy-D-manno-octulosonate (KDO) and inorganic phosphate.</text>
</comment>
<dbReference type="SFLD" id="SFLDS00003">
    <property type="entry name" value="Haloacid_Dehalogenase"/>
    <property type="match status" value="1"/>
</dbReference>
<evidence type="ECO:0000313" key="13">
    <source>
        <dbReference type="EMBL" id="AWL12959.1"/>
    </source>
</evidence>
<dbReference type="GO" id="GO:0009103">
    <property type="term" value="P:lipopolysaccharide biosynthetic process"/>
    <property type="evidence" value="ECO:0007669"/>
    <property type="project" value="UniProtKB-UniRule"/>
</dbReference>
<dbReference type="GO" id="GO:0046872">
    <property type="term" value="F:metal ion binding"/>
    <property type="evidence" value="ECO:0007669"/>
    <property type="project" value="UniProtKB-UniRule"/>
</dbReference>
<dbReference type="GO" id="GO:0019143">
    <property type="term" value="F:3-deoxy-manno-octulosonate-8-phosphatase activity"/>
    <property type="evidence" value="ECO:0007669"/>
    <property type="project" value="UniProtKB-UniRule"/>
</dbReference>
<dbReference type="SFLD" id="SFLDG01136">
    <property type="entry name" value="C1.6:_Phosphoserine_Phosphatas"/>
    <property type="match status" value="1"/>
</dbReference>
<protein>
    <recommendedName>
        <fullName evidence="6 11">3-deoxy-D-manno-octulosonate 8-phosphate phosphatase KdsC</fullName>
        <ecNumber evidence="5 11">3.1.3.45</ecNumber>
    </recommendedName>
    <alternativeName>
        <fullName evidence="10 11">KDO 8-P phosphatase</fullName>
    </alternativeName>
</protein>
<evidence type="ECO:0000256" key="1">
    <source>
        <dbReference type="ARBA" id="ARBA00000898"/>
    </source>
</evidence>